<keyword evidence="4" id="KW-0106">Calcium</keyword>
<dbReference type="InterPro" id="IPR011013">
    <property type="entry name" value="Gal_mutarotase_sf_dom"/>
</dbReference>
<evidence type="ECO:0000259" key="7">
    <source>
        <dbReference type="Pfam" id="PF02278"/>
    </source>
</evidence>
<evidence type="ECO:0000256" key="1">
    <source>
        <dbReference type="ARBA" id="ARBA00001913"/>
    </source>
</evidence>
<dbReference type="Gene3D" id="2.60.220.10">
    <property type="entry name" value="Polysaccharide lyase family 8-like, C-terminal"/>
    <property type="match status" value="1"/>
</dbReference>
<dbReference type="Pfam" id="PF09093">
    <property type="entry name" value="Lyase_catalyt"/>
    <property type="match status" value="1"/>
</dbReference>
<dbReference type="SUPFAM" id="SSF49863">
    <property type="entry name" value="Hyaluronate lyase-like, C-terminal domain"/>
    <property type="match status" value="1"/>
</dbReference>
<dbReference type="InterPro" id="IPR015177">
    <property type="entry name" value="Lyase_catalyt"/>
</dbReference>
<dbReference type="InterPro" id="IPR015176">
    <property type="entry name" value="Lyase_N"/>
</dbReference>
<dbReference type="Gene3D" id="1.50.10.100">
    <property type="entry name" value="Chondroitin AC/alginate lyase"/>
    <property type="match status" value="1"/>
</dbReference>
<dbReference type="Pfam" id="PF02278">
    <property type="entry name" value="Lyase_8"/>
    <property type="match status" value="1"/>
</dbReference>
<dbReference type="GO" id="GO:0016829">
    <property type="term" value="F:lyase activity"/>
    <property type="evidence" value="ECO:0007669"/>
    <property type="project" value="UniProtKB-KW"/>
</dbReference>
<dbReference type="PANTHER" id="PTHR37322">
    <property type="match status" value="1"/>
</dbReference>
<dbReference type="InterPro" id="IPR008929">
    <property type="entry name" value="Chondroitin_lyas"/>
</dbReference>
<comment type="similarity">
    <text evidence="2">Belongs to the polysaccharide lyase 8 family.</text>
</comment>
<dbReference type="Pfam" id="PF09092">
    <property type="entry name" value="Lyase_N"/>
    <property type="match status" value="1"/>
</dbReference>
<evidence type="ECO:0000313" key="10">
    <source>
        <dbReference type="EMBL" id="MFB9057039.1"/>
    </source>
</evidence>
<evidence type="ECO:0000256" key="6">
    <source>
        <dbReference type="SAM" id="SignalP"/>
    </source>
</evidence>
<dbReference type="EMBL" id="JBHMFC010000040">
    <property type="protein sequence ID" value="MFB9057039.1"/>
    <property type="molecule type" value="Genomic_DNA"/>
</dbReference>
<sequence>MTFINYFTVLLTILISVTNSAAQVQNETSGSYWNLENGVPENWQGERLELSDKRYKVGLHAVKWLWEKGRDVMIESPQGSQASFEVKKKVSQSLYSDENEGASATEIRVGGFMGWIYNEKPIDDYLQVEFGQHEKPAYQFSFYLNFSGWRACWIRFSEMEVLEHVDQLDYMKFIAPKKHDSGILYFDRITFNGEPIHGRSTPDQQLPFINPPVNQNHWGGQWFWETNFKYDIALESEITKDEIQAINLIETRLYDIVKGTVPHQDENWYYKDNFDDLLIVRNPDGSVSGRPIVSADEYNALLNDVKPLHLAPIFMGLARGYALADDDQSKEMFLDLFDHFVDQGYDYGSATGTQHHVGYQMEGIPESFLLMKEALKKSGRAQKASQILAYWYGTAESRKDISVNELQGVADLWNTKAKGRLISVLLMEDTPEKVRALKALSRFFSNSLQYSSGLVGGITPDRSLFHHGGLYPAYMTGALMGMAPVVYALSNSTFKIDEQATHNMGQSLLLTRMYSNKYDWPIGLSGRQVFAGKMSQRVIDAFGYVAKSGGGKNKVNKELASAYMRLAQPWEKMYGEFQNMGIQPEKDPEGFQVVNYACLGLHRRDDWLVSIKGYSKYVWSGEIYAHDNRWGRYMSYGNLQINNSGDPINGKSSGFVQDGWDWNRFPGTTTIHLPLDKLYCPVSRLMSRSDETFCGSSSLLRVNGIFGMKLHENETLKNFTPDHRARKSVFFFNDCIVALGSNIENSNTDYLTETTLFQLEAEIDNIIHIDGAPHTNLFKIKLDSNEAHKVIDNKGNIYFIPKGQKLTVARQKQFSKHNKSERDTEGVFGVAYLDHGKAPKKQSYEYAIVVNGKSSGNTPNYNVLQKDYHAHIVHDNLTGITGFVLFEPGNIKHNLVRKVSKESLVMCKTKGDSLIVSLCSPSINLSSDASYSNKPSVPVIIELELKGKWHLKDDNSSCKIKSVTSGKTVLQFECVDGKTNEVELIKLNT</sequence>
<dbReference type="InterPro" id="IPR008979">
    <property type="entry name" value="Galactose-bd-like_sf"/>
</dbReference>
<feature type="domain" description="Lyase N-terminal" evidence="8">
    <location>
        <begin position="45"/>
        <end position="208"/>
    </location>
</feature>
<organism evidence="10 11">
    <name type="scientific">Mariniflexile ostreae</name>
    <dbReference type="NCBI Taxonomy" id="1520892"/>
    <lineage>
        <taxon>Bacteria</taxon>
        <taxon>Pseudomonadati</taxon>
        <taxon>Bacteroidota</taxon>
        <taxon>Flavobacteriia</taxon>
        <taxon>Flavobacteriales</taxon>
        <taxon>Flavobacteriaceae</taxon>
        <taxon>Mariniflexile</taxon>
    </lineage>
</organism>
<feature type="domain" description="Polysaccharide lyase family 8 central" evidence="7">
    <location>
        <begin position="601"/>
        <end position="851"/>
    </location>
</feature>
<name>A0ABV5FC66_9FLAO</name>
<dbReference type="SUPFAM" id="SSF74650">
    <property type="entry name" value="Galactose mutarotase-like"/>
    <property type="match status" value="1"/>
</dbReference>
<dbReference type="InterPro" id="IPR011071">
    <property type="entry name" value="Lyase_8-like_C"/>
</dbReference>
<dbReference type="PIRSF" id="PIRSF034515">
    <property type="entry name" value="Chondroitinase"/>
    <property type="match status" value="1"/>
</dbReference>
<evidence type="ECO:0000256" key="2">
    <source>
        <dbReference type="ARBA" id="ARBA00006699"/>
    </source>
</evidence>
<dbReference type="InterPro" id="IPR039174">
    <property type="entry name" value="Chondroitin_ABC_lyase"/>
</dbReference>
<evidence type="ECO:0000256" key="4">
    <source>
        <dbReference type="ARBA" id="ARBA00022837"/>
    </source>
</evidence>
<evidence type="ECO:0000259" key="8">
    <source>
        <dbReference type="Pfam" id="PF09092"/>
    </source>
</evidence>
<gene>
    <name evidence="10" type="ORF">ACFFU9_09830</name>
</gene>
<dbReference type="Proteomes" id="UP001589585">
    <property type="component" value="Unassembled WGS sequence"/>
</dbReference>
<dbReference type="InterPro" id="IPR014718">
    <property type="entry name" value="GH-type_carb-bd"/>
</dbReference>
<feature type="signal peptide" evidence="6">
    <location>
        <begin position="1"/>
        <end position="21"/>
    </location>
</feature>
<dbReference type="InterPro" id="IPR003159">
    <property type="entry name" value="Lyase_8_central_dom"/>
</dbReference>
<dbReference type="SUPFAM" id="SSF49785">
    <property type="entry name" value="Galactose-binding domain-like"/>
    <property type="match status" value="1"/>
</dbReference>
<dbReference type="InterPro" id="IPR024200">
    <property type="entry name" value="Chondroitinase_ABC_I"/>
</dbReference>
<proteinExistence type="inferred from homology"/>
<dbReference type="RefSeq" id="WP_379861260.1">
    <property type="nucleotide sequence ID" value="NZ_JBHMFC010000040.1"/>
</dbReference>
<reference evidence="10 11" key="1">
    <citation type="submission" date="2024-09" db="EMBL/GenBank/DDBJ databases">
        <authorList>
            <person name="Sun Q."/>
            <person name="Mori K."/>
        </authorList>
    </citation>
    <scope>NUCLEOTIDE SEQUENCE [LARGE SCALE GENOMIC DNA]</scope>
    <source>
        <strain evidence="10 11">CECT 8622</strain>
    </source>
</reference>
<comment type="subunit">
    <text evidence="3">Monomer.</text>
</comment>
<protein>
    <submittedName>
        <fullName evidence="10">Chondroitinase family polysaccharide lyase</fullName>
    </submittedName>
</protein>
<keyword evidence="6" id="KW-0732">Signal</keyword>
<dbReference type="Gene3D" id="2.70.98.10">
    <property type="match status" value="1"/>
</dbReference>
<evidence type="ECO:0000256" key="3">
    <source>
        <dbReference type="ARBA" id="ARBA00011245"/>
    </source>
</evidence>
<keyword evidence="5 10" id="KW-0456">Lyase</keyword>
<dbReference type="Gene3D" id="2.60.120.430">
    <property type="entry name" value="Galactose-binding lectin"/>
    <property type="match status" value="1"/>
</dbReference>
<evidence type="ECO:0000256" key="5">
    <source>
        <dbReference type="ARBA" id="ARBA00023239"/>
    </source>
</evidence>
<comment type="caution">
    <text evidence="10">The sequence shown here is derived from an EMBL/GenBank/DDBJ whole genome shotgun (WGS) entry which is preliminary data.</text>
</comment>
<accession>A0ABV5FC66</accession>
<feature type="chain" id="PRO_5045849050" evidence="6">
    <location>
        <begin position="22"/>
        <end position="989"/>
    </location>
</feature>
<evidence type="ECO:0000313" key="11">
    <source>
        <dbReference type="Proteomes" id="UP001589585"/>
    </source>
</evidence>
<evidence type="ECO:0000259" key="9">
    <source>
        <dbReference type="Pfam" id="PF09093"/>
    </source>
</evidence>
<dbReference type="PANTHER" id="PTHR37322:SF3">
    <property type="entry name" value="CHONDROITIN SULFATE ABC EXOLYASE"/>
    <property type="match status" value="1"/>
</dbReference>
<dbReference type="SUPFAM" id="SSF48230">
    <property type="entry name" value="Chondroitin AC/alginate lyase"/>
    <property type="match status" value="1"/>
</dbReference>
<keyword evidence="11" id="KW-1185">Reference proteome</keyword>
<comment type="cofactor">
    <cofactor evidence="1">
        <name>Ca(2+)</name>
        <dbReference type="ChEBI" id="CHEBI:29108"/>
    </cofactor>
</comment>
<feature type="domain" description="Lyase catalytic" evidence="9">
    <location>
        <begin position="232"/>
        <end position="568"/>
    </location>
</feature>